<dbReference type="Gene3D" id="3.40.190.290">
    <property type="match status" value="1"/>
</dbReference>
<keyword evidence="4" id="KW-0804">Transcription</keyword>
<evidence type="ECO:0000256" key="3">
    <source>
        <dbReference type="ARBA" id="ARBA00023125"/>
    </source>
</evidence>
<name>A0A9D1KZD6_9FIRM</name>
<proteinExistence type="inferred from homology"/>
<dbReference type="PANTHER" id="PTHR30346">
    <property type="entry name" value="TRANSCRIPTIONAL DUAL REGULATOR HCAR-RELATED"/>
    <property type="match status" value="1"/>
</dbReference>
<evidence type="ECO:0000259" key="5">
    <source>
        <dbReference type="PROSITE" id="PS50931"/>
    </source>
</evidence>
<keyword evidence="3" id="KW-0238">DNA-binding</keyword>
<dbReference type="Pfam" id="PF03466">
    <property type="entry name" value="LysR_substrate"/>
    <property type="match status" value="1"/>
</dbReference>
<dbReference type="InterPro" id="IPR005119">
    <property type="entry name" value="LysR_subst-bd"/>
</dbReference>
<comment type="caution">
    <text evidence="6">The sequence shown here is derived from an EMBL/GenBank/DDBJ whole genome shotgun (WGS) entry which is preliminary data.</text>
</comment>
<dbReference type="PANTHER" id="PTHR30346:SF28">
    <property type="entry name" value="HTH-TYPE TRANSCRIPTIONAL REGULATOR CYNR"/>
    <property type="match status" value="1"/>
</dbReference>
<reference evidence="6" key="1">
    <citation type="submission" date="2020-10" db="EMBL/GenBank/DDBJ databases">
        <authorList>
            <person name="Gilroy R."/>
        </authorList>
    </citation>
    <scope>NUCLEOTIDE SEQUENCE</scope>
    <source>
        <strain evidence="6">CHK195-11698</strain>
    </source>
</reference>
<keyword evidence="2" id="KW-0805">Transcription regulation</keyword>
<dbReference type="EMBL" id="DVMJ01000045">
    <property type="protein sequence ID" value="HIU13438.1"/>
    <property type="molecule type" value="Genomic_DNA"/>
</dbReference>
<protein>
    <submittedName>
        <fullName evidence="6">LysR family transcriptional regulator</fullName>
    </submittedName>
</protein>
<dbReference type="SUPFAM" id="SSF46785">
    <property type="entry name" value="Winged helix' DNA-binding domain"/>
    <property type="match status" value="1"/>
</dbReference>
<dbReference type="InterPro" id="IPR036388">
    <property type="entry name" value="WH-like_DNA-bd_sf"/>
</dbReference>
<evidence type="ECO:0000256" key="1">
    <source>
        <dbReference type="ARBA" id="ARBA00009437"/>
    </source>
</evidence>
<dbReference type="AlphaFoldDB" id="A0A9D1KZD6"/>
<evidence type="ECO:0000313" key="6">
    <source>
        <dbReference type="EMBL" id="HIU13438.1"/>
    </source>
</evidence>
<feature type="domain" description="HTH lysR-type" evidence="5">
    <location>
        <begin position="1"/>
        <end position="58"/>
    </location>
</feature>
<evidence type="ECO:0000256" key="2">
    <source>
        <dbReference type="ARBA" id="ARBA00023015"/>
    </source>
</evidence>
<dbReference type="GO" id="GO:0003677">
    <property type="term" value="F:DNA binding"/>
    <property type="evidence" value="ECO:0007669"/>
    <property type="project" value="UniProtKB-KW"/>
</dbReference>
<accession>A0A9D1KZD6</accession>
<comment type="similarity">
    <text evidence="1">Belongs to the LysR transcriptional regulatory family.</text>
</comment>
<organism evidence="6 7">
    <name type="scientific">Candidatus Fimiplasma intestinipullorum</name>
    <dbReference type="NCBI Taxonomy" id="2840825"/>
    <lineage>
        <taxon>Bacteria</taxon>
        <taxon>Bacillati</taxon>
        <taxon>Bacillota</taxon>
        <taxon>Clostridia</taxon>
        <taxon>Eubacteriales</taxon>
        <taxon>Candidatus Fimiplasma</taxon>
    </lineage>
</organism>
<dbReference type="CDD" id="cd05466">
    <property type="entry name" value="PBP2_LTTR_substrate"/>
    <property type="match status" value="1"/>
</dbReference>
<dbReference type="GO" id="GO:0003700">
    <property type="term" value="F:DNA-binding transcription factor activity"/>
    <property type="evidence" value="ECO:0007669"/>
    <property type="project" value="InterPro"/>
</dbReference>
<evidence type="ECO:0000313" key="7">
    <source>
        <dbReference type="Proteomes" id="UP000824175"/>
    </source>
</evidence>
<dbReference type="SUPFAM" id="SSF53850">
    <property type="entry name" value="Periplasmic binding protein-like II"/>
    <property type="match status" value="1"/>
</dbReference>
<dbReference type="InterPro" id="IPR000847">
    <property type="entry name" value="LysR_HTH_N"/>
</dbReference>
<dbReference type="InterPro" id="IPR036390">
    <property type="entry name" value="WH_DNA-bd_sf"/>
</dbReference>
<dbReference type="Gene3D" id="1.10.10.10">
    <property type="entry name" value="Winged helix-like DNA-binding domain superfamily/Winged helix DNA-binding domain"/>
    <property type="match status" value="1"/>
</dbReference>
<dbReference type="Pfam" id="PF00126">
    <property type="entry name" value="HTH_1"/>
    <property type="match status" value="1"/>
</dbReference>
<sequence length="295" mass="33725">MNKRQVECILDLRKTLNFSNTADNLYLSQSTISYAIKSAEEEIGFNIFFRNGKSVSMTPAGIQFCIALENLHKQYQTTINQCQNLSRKYDMDISISIPFRSSIYYLSDAIAIFKQKHPNISITALFNPGNCLEKFLMNEGDICFTSKDSIKRISNIKIYSLFKSHFYLVSRKDDPLASKSLITAKDLEGRTLMIGGPSPKQLLNIQQSIIKNYEVDYFNSTSHDTTLLNVAANNGVCISPGLLNDHNHEFAWTKYDSDEYIEYVLCIHENNTNPYIEAFVQLLCEMYKAHPELKI</sequence>
<reference evidence="6" key="2">
    <citation type="journal article" date="2021" name="PeerJ">
        <title>Extensive microbial diversity within the chicken gut microbiome revealed by metagenomics and culture.</title>
        <authorList>
            <person name="Gilroy R."/>
            <person name="Ravi A."/>
            <person name="Getino M."/>
            <person name="Pursley I."/>
            <person name="Horton D.L."/>
            <person name="Alikhan N.F."/>
            <person name="Baker D."/>
            <person name="Gharbi K."/>
            <person name="Hall N."/>
            <person name="Watson M."/>
            <person name="Adriaenssens E.M."/>
            <person name="Foster-Nyarko E."/>
            <person name="Jarju S."/>
            <person name="Secka A."/>
            <person name="Antonio M."/>
            <person name="Oren A."/>
            <person name="Chaudhuri R.R."/>
            <person name="La Ragione R."/>
            <person name="Hildebrand F."/>
            <person name="Pallen M.J."/>
        </authorList>
    </citation>
    <scope>NUCLEOTIDE SEQUENCE</scope>
    <source>
        <strain evidence="6">CHK195-11698</strain>
    </source>
</reference>
<dbReference type="Proteomes" id="UP000824175">
    <property type="component" value="Unassembled WGS sequence"/>
</dbReference>
<dbReference type="PROSITE" id="PS50931">
    <property type="entry name" value="HTH_LYSR"/>
    <property type="match status" value="1"/>
</dbReference>
<gene>
    <name evidence="6" type="ORF">IAD15_05155</name>
</gene>
<evidence type="ECO:0000256" key="4">
    <source>
        <dbReference type="ARBA" id="ARBA00023163"/>
    </source>
</evidence>
<dbReference type="GO" id="GO:0032993">
    <property type="term" value="C:protein-DNA complex"/>
    <property type="evidence" value="ECO:0007669"/>
    <property type="project" value="TreeGrafter"/>
</dbReference>